<reference evidence="10 11" key="1">
    <citation type="submission" date="2019-07" db="EMBL/GenBank/DDBJ databases">
        <authorList>
            <person name="Kim J."/>
        </authorList>
    </citation>
    <scope>NUCLEOTIDE SEQUENCE [LARGE SCALE GENOMIC DNA]</scope>
    <source>
        <strain evidence="10 11">G13</strain>
    </source>
</reference>
<feature type="transmembrane region" description="Helical" evidence="7">
    <location>
        <begin position="285"/>
        <end position="306"/>
    </location>
</feature>
<dbReference type="GO" id="GO:0015990">
    <property type="term" value="P:electron transport coupled proton transport"/>
    <property type="evidence" value="ECO:0007669"/>
    <property type="project" value="TreeGrafter"/>
</dbReference>
<dbReference type="PRINTS" id="PR01435">
    <property type="entry name" value="NPOXDRDTASE5"/>
</dbReference>
<dbReference type="GO" id="GO:0008137">
    <property type="term" value="F:NADH dehydrogenase (ubiquinone) activity"/>
    <property type="evidence" value="ECO:0007669"/>
    <property type="project" value="InterPro"/>
</dbReference>
<dbReference type="InterPro" id="IPR001516">
    <property type="entry name" value="Proton_antipo_N"/>
</dbReference>
<feature type="transmembrane region" description="Helical" evidence="7">
    <location>
        <begin position="87"/>
        <end position="107"/>
    </location>
</feature>
<evidence type="ECO:0000256" key="7">
    <source>
        <dbReference type="SAM" id="Phobius"/>
    </source>
</evidence>
<keyword evidence="5 7" id="KW-0472">Membrane</keyword>
<dbReference type="PRINTS" id="PR01434">
    <property type="entry name" value="NADHDHGNASE5"/>
</dbReference>
<name>A0A559JB46_9BACL</name>
<evidence type="ECO:0000313" key="10">
    <source>
        <dbReference type="EMBL" id="TVX97104.1"/>
    </source>
</evidence>
<dbReference type="OrthoDB" id="9807568at2"/>
<feature type="transmembrane region" description="Helical" evidence="7">
    <location>
        <begin position="255"/>
        <end position="273"/>
    </location>
</feature>
<keyword evidence="3 6" id="KW-0812">Transmembrane</keyword>
<dbReference type="PANTHER" id="PTHR42829">
    <property type="entry name" value="NADH-UBIQUINONE OXIDOREDUCTASE CHAIN 5"/>
    <property type="match status" value="1"/>
</dbReference>
<dbReference type="InterPro" id="IPR001750">
    <property type="entry name" value="ND/Mrp_TM"/>
</dbReference>
<comment type="caution">
    <text evidence="10">The sequence shown here is derived from an EMBL/GenBank/DDBJ whole genome shotgun (WGS) entry which is preliminary data.</text>
</comment>
<dbReference type="RefSeq" id="WP_144705512.1">
    <property type="nucleotide sequence ID" value="NZ_VNJJ01000013.1"/>
</dbReference>
<feature type="domain" description="NADH:quinone oxidoreductase/Mrp antiporter transmembrane" evidence="8">
    <location>
        <begin position="136"/>
        <end position="428"/>
    </location>
</feature>
<evidence type="ECO:0000256" key="2">
    <source>
        <dbReference type="ARBA" id="ARBA00008483"/>
    </source>
</evidence>
<evidence type="ECO:0000256" key="6">
    <source>
        <dbReference type="RuleBase" id="RU000320"/>
    </source>
</evidence>
<dbReference type="GO" id="GO:0005886">
    <property type="term" value="C:plasma membrane"/>
    <property type="evidence" value="ECO:0007669"/>
    <property type="project" value="UniProtKB-SubCell"/>
</dbReference>
<feature type="transmembrane region" description="Helical" evidence="7">
    <location>
        <begin position="119"/>
        <end position="136"/>
    </location>
</feature>
<evidence type="ECO:0000313" key="11">
    <source>
        <dbReference type="Proteomes" id="UP000316330"/>
    </source>
</evidence>
<protein>
    <submittedName>
        <fullName evidence="10">NADH-quinone oxidoreductase subunit L</fullName>
    </submittedName>
</protein>
<dbReference type="Pfam" id="PF00662">
    <property type="entry name" value="Proton_antipo_N"/>
    <property type="match status" value="1"/>
</dbReference>
<feature type="transmembrane region" description="Helical" evidence="7">
    <location>
        <begin position="173"/>
        <end position="195"/>
    </location>
</feature>
<feature type="transmembrane region" description="Helical" evidence="7">
    <location>
        <begin position="494"/>
        <end position="515"/>
    </location>
</feature>
<dbReference type="GO" id="GO:0003954">
    <property type="term" value="F:NADH dehydrogenase activity"/>
    <property type="evidence" value="ECO:0007669"/>
    <property type="project" value="TreeGrafter"/>
</dbReference>
<dbReference type="EMBL" id="VNJJ01000013">
    <property type="protein sequence ID" value="TVX97104.1"/>
    <property type="molecule type" value="Genomic_DNA"/>
</dbReference>
<dbReference type="Pfam" id="PF00361">
    <property type="entry name" value="Proton_antipo_M"/>
    <property type="match status" value="1"/>
</dbReference>
<dbReference type="Proteomes" id="UP000316330">
    <property type="component" value="Unassembled WGS sequence"/>
</dbReference>
<evidence type="ECO:0000259" key="8">
    <source>
        <dbReference type="Pfam" id="PF00361"/>
    </source>
</evidence>
<comment type="subcellular location">
    <subcellularLocation>
        <location evidence="1">Cell membrane</location>
        <topology evidence="1">Multi-pass membrane protein</topology>
    </subcellularLocation>
    <subcellularLocation>
        <location evidence="6">Membrane</location>
        <topology evidence="6">Multi-pass membrane protein</topology>
    </subcellularLocation>
</comment>
<feature type="transmembrane region" description="Helical" evidence="7">
    <location>
        <begin position="379"/>
        <end position="397"/>
    </location>
</feature>
<dbReference type="NCBIfam" id="TIGR01974">
    <property type="entry name" value="NDH_I_L"/>
    <property type="match status" value="1"/>
</dbReference>
<feature type="transmembrane region" description="Helical" evidence="7">
    <location>
        <begin position="35"/>
        <end position="55"/>
    </location>
</feature>
<sequence>MSTFFTENAWLVPVLPFAAFVVLTAMGKGLKQSGAWVATIASFVSLVLSLCLASERLSGNAADYSRQYDWIHIGNMKLSAGYEVTNLSTLMLVVVTLVAFLVNLYSLGYMKKDERITTFFSYVALFTGSMLGLVLSDNLLTFYIFWELVGVCSFLLVGFWFQKPEAKAAAKKAFIVTRIGDLGLLIAILLLFWYMPGHALDFTALHNVFHTQSGVITTSITTLIALLIFLGAVGKSGQFPLHVWLPDAMEGPTPISALIHAATMVAAGVFLVVRTFDIFEASQIAMNTVAIIGAFTAIFAAMIGLAQNDIKRVLAYSTISQLGYMMLALGVGSVTGAMFHLFTHAFFKALLFLGAGSVIHSVHTQDIREMGGLGGKMKLTAWTFGIGALALSGIPPFSGFWSKDAILSVAMDKQPILFIVGLIAAFFTALYMARLFFLVFTGKPRENQHAHESPSVMTIPLVVLAVLAVVAGFVETPFNGWLGNWLWGEQSEHNVNGLVMILSAAVALLGLYIGWLTYVKGTIRRDAISSRMPGLLKLLENKFYIDELYRALFVKPLQSLGKALELFDEYVVDGIVRASGYSVSAIGKLNSRLQNGQVQTYALTALIGIVILIVAIAGRRFW</sequence>
<dbReference type="PANTHER" id="PTHR42829:SF2">
    <property type="entry name" value="NADH-UBIQUINONE OXIDOREDUCTASE CHAIN 5"/>
    <property type="match status" value="1"/>
</dbReference>
<keyword evidence="11" id="KW-1185">Reference proteome</keyword>
<evidence type="ECO:0000259" key="9">
    <source>
        <dbReference type="Pfam" id="PF00662"/>
    </source>
</evidence>
<evidence type="ECO:0000256" key="4">
    <source>
        <dbReference type="ARBA" id="ARBA00022989"/>
    </source>
</evidence>
<evidence type="ECO:0000256" key="1">
    <source>
        <dbReference type="ARBA" id="ARBA00004651"/>
    </source>
</evidence>
<accession>A0A559JB46</accession>
<dbReference type="InterPro" id="IPR018393">
    <property type="entry name" value="NADHpl_OxRdtase_5_subgr"/>
</dbReference>
<dbReference type="Gene3D" id="1.20.5.2700">
    <property type="match status" value="1"/>
</dbReference>
<feature type="transmembrane region" description="Helical" evidence="7">
    <location>
        <begin position="337"/>
        <end position="359"/>
    </location>
</feature>
<feature type="domain" description="NADH-Ubiquinone oxidoreductase (complex I) chain 5 N-terminal" evidence="9">
    <location>
        <begin position="70"/>
        <end position="120"/>
    </location>
</feature>
<dbReference type="GO" id="GO:0042773">
    <property type="term" value="P:ATP synthesis coupled electron transport"/>
    <property type="evidence" value="ECO:0007669"/>
    <property type="project" value="InterPro"/>
</dbReference>
<feature type="transmembrane region" description="Helical" evidence="7">
    <location>
        <begin position="142"/>
        <end position="161"/>
    </location>
</feature>
<dbReference type="AlphaFoldDB" id="A0A559JB46"/>
<feature type="transmembrane region" description="Helical" evidence="7">
    <location>
        <begin position="454"/>
        <end position="474"/>
    </location>
</feature>
<gene>
    <name evidence="10" type="primary">nuoL</name>
    <name evidence="10" type="ORF">FPZ45_19295</name>
</gene>
<evidence type="ECO:0000256" key="3">
    <source>
        <dbReference type="ARBA" id="ARBA00022692"/>
    </source>
</evidence>
<feature type="transmembrane region" description="Helical" evidence="7">
    <location>
        <begin position="598"/>
        <end position="618"/>
    </location>
</feature>
<organism evidence="10 11">
    <name type="scientific">Cohnella terricola</name>
    <dbReference type="NCBI Taxonomy" id="1289167"/>
    <lineage>
        <taxon>Bacteria</taxon>
        <taxon>Bacillati</taxon>
        <taxon>Bacillota</taxon>
        <taxon>Bacilli</taxon>
        <taxon>Bacillales</taxon>
        <taxon>Paenibacillaceae</taxon>
        <taxon>Cohnella</taxon>
    </lineage>
</organism>
<keyword evidence="4 7" id="KW-1133">Transmembrane helix</keyword>
<feature type="transmembrane region" description="Helical" evidence="7">
    <location>
        <begin position="215"/>
        <end position="234"/>
    </location>
</feature>
<dbReference type="InterPro" id="IPR003945">
    <property type="entry name" value="NU5C-like"/>
</dbReference>
<proteinExistence type="inferred from homology"/>
<dbReference type="NCBIfam" id="NF005141">
    <property type="entry name" value="PRK06590.1"/>
    <property type="match status" value="1"/>
</dbReference>
<comment type="similarity">
    <text evidence="2">Belongs to the CPA3 antiporters (TC 2.A.63) subunit A family.</text>
</comment>
<evidence type="ECO:0000256" key="5">
    <source>
        <dbReference type="ARBA" id="ARBA00023136"/>
    </source>
</evidence>
<feature type="transmembrane region" description="Helical" evidence="7">
    <location>
        <begin position="417"/>
        <end position="442"/>
    </location>
</feature>
<feature type="transmembrane region" description="Helical" evidence="7">
    <location>
        <begin position="313"/>
        <end position="331"/>
    </location>
</feature>
<feature type="transmembrane region" description="Helical" evidence="7">
    <location>
        <begin position="6"/>
        <end position="23"/>
    </location>
</feature>